<reference evidence="1 2" key="1">
    <citation type="journal article" date="2011" name="Stand. Genomic Sci.">
        <title>Complete genome sequence of the gliding, heparinolytic Pedobacter saltans type strain (113).</title>
        <authorList>
            <person name="Liolios K."/>
            <person name="Sikorski J."/>
            <person name="Lu M."/>
            <person name="Nolan M."/>
            <person name="Lapidus A."/>
            <person name="Lucas S."/>
            <person name="Hammon N."/>
            <person name="Deshpande S."/>
            <person name="Cheng J.F."/>
            <person name="Tapia R."/>
            <person name="Han C."/>
            <person name="Goodwin L."/>
            <person name="Pitluck S."/>
            <person name="Huntemann M."/>
            <person name="Ivanova N."/>
            <person name="Pagani I."/>
            <person name="Mavromatis K."/>
            <person name="Ovchinikova G."/>
            <person name="Pati A."/>
            <person name="Chen A."/>
            <person name="Palaniappan K."/>
            <person name="Land M."/>
            <person name="Hauser L."/>
            <person name="Brambilla E.M."/>
            <person name="Kotsyurbenko O."/>
            <person name="Rohde M."/>
            <person name="Tindall B.J."/>
            <person name="Abt B."/>
            <person name="Goker M."/>
            <person name="Detter J.C."/>
            <person name="Woyke T."/>
            <person name="Bristow J."/>
            <person name="Eisen J.A."/>
            <person name="Markowitz V."/>
            <person name="Hugenholtz P."/>
            <person name="Klenk H.P."/>
            <person name="Kyrpides N.C."/>
        </authorList>
    </citation>
    <scope>NUCLEOTIDE SEQUENCE [LARGE SCALE GENOMIC DNA]</scope>
    <source>
        <strain evidence="2">ATCC 51119 / DSM 12145 / JCM 21818 / LMG 10337 / NBRC 100064 / NCIMB 13643</strain>
    </source>
</reference>
<dbReference type="AlphaFoldDB" id="F0S9G7"/>
<dbReference type="Proteomes" id="UP000000310">
    <property type="component" value="Chromosome"/>
</dbReference>
<dbReference type="KEGG" id="psn:Pedsa_2981"/>
<gene>
    <name evidence="1" type="ordered locus">Pedsa_2981</name>
</gene>
<dbReference type="RefSeq" id="WP_013634005.1">
    <property type="nucleotide sequence ID" value="NC_015177.1"/>
</dbReference>
<accession>F0S9G7</accession>
<dbReference type="EMBL" id="CP002545">
    <property type="protein sequence ID" value="ADY53520.1"/>
    <property type="molecule type" value="Genomic_DNA"/>
</dbReference>
<dbReference type="STRING" id="762903.Pedsa_2981"/>
<evidence type="ECO:0000313" key="1">
    <source>
        <dbReference type="EMBL" id="ADY53520.1"/>
    </source>
</evidence>
<organism evidence="1 2">
    <name type="scientific">Pseudopedobacter saltans (strain ATCC 51119 / DSM 12145 / JCM 21818 / CCUG 39354 / LMG 10337 / NBRC 100064 / NCIMB 13643)</name>
    <name type="common">Pedobacter saltans</name>
    <dbReference type="NCBI Taxonomy" id="762903"/>
    <lineage>
        <taxon>Bacteria</taxon>
        <taxon>Pseudomonadati</taxon>
        <taxon>Bacteroidota</taxon>
        <taxon>Sphingobacteriia</taxon>
        <taxon>Sphingobacteriales</taxon>
        <taxon>Sphingobacteriaceae</taxon>
        <taxon>Pseudopedobacter</taxon>
    </lineage>
</organism>
<reference evidence="2" key="2">
    <citation type="submission" date="2011-02" db="EMBL/GenBank/DDBJ databases">
        <title>The complete genome of Pedobacter saltans DSM 12145.</title>
        <authorList>
            <consortium name="US DOE Joint Genome Institute (JGI-PGF)"/>
            <person name="Lucas S."/>
            <person name="Copeland A."/>
            <person name="Lapidus A."/>
            <person name="Bruce D."/>
            <person name="Goodwin L."/>
            <person name="Pitluck S."/>
            <person name="Kyrpides N."/>
            <person name="Mavromatis K."/>
            <person name="Pagani I."/>
            <person name="Ivanova N."/>
            <person name="Ovchinnikova G."/>
            <person name="Lu M."/>
            <person name="Detter J.C."/>
            <person name="Han C."/>
            <person name="Land M."/>
            <person name="Hauser L."/>
            <person name="Markowitz V."/>
            <person name="Cheng J.-F."/>
            <person name="Hugenholtz P."/>
            <person name="Woyke T."/>
            <person name="Wu D."/>
            <person name="Tindall B."/>
            <person name="Pomrenke H.G."/>
            <person name="Brambilla E."/>
            <person name="Klenk H.-P."/>
            <person name="Eisen J.A."/>
        </authorList>
    </citation>
    <scope>NUCLEOTIDE SEQUENCE [LARGE SCALE GENOMIC DNA]</scope>
    <source>
        <strain evidence="2">ATCC 51119 / DSM 12145 / JCM 21818 / LMG 10337 / NBRC 100064 / NCIMB 13643</strain>
    </source>
</reference>
<evidence type="ECO:0000313" key="2">
    <source>
        <dbReference type="Proteomes" id="UP000000310"/>
    </source>
</evidence>
<proteinExistence type="predicted"/>
<protein>
    <submittedName>
        <fullName evidence="1">Uncharacterized protein</fullName>
    </submittedName>
</protein>
<sequence>MKIQRQTYNHLIASYSTVQQYYDKQVIVMSPTGIPLNYLSKTSSKDFIS</sequence>
<name>F0S9G7_PSESL</name>
<dbReference type="HOGENOM" id="CLU_3139753_0_0_10"/>
<keyword evidence="2" id="KW-1185">Reference proteome</keyword>